<dbReference type="AlphaFoldDB" id="G0TSJ3"/>
<protein>
    <recommendedName>
        <fullName evidence="2">RecQ-mediated genome instability protein 1</fullName>
    </recommendedName>
</protein>
<dbReference type="GO" id="GO:0000724">
    <property type="term" value="P:double-strand break repair via homologous recombination"/>
    <property type="evidence" value="ECO:0007669"/>
    <property type="project" value="TreeGrafter"/>
</dbReference>
<dbReference type="EMBL" id="HE573019">
    <property type="protein sequence ID" value="CCC46920.1"/>
    <property type="molecule type" value="Genomic_DNA"/>
</dbReference>
<reference evidence="5" key="1">
    <citation type="journal article" date="2012" name="Proc. Natl. Acad. Sci. U.S.A.">
        <title>Antigenic diversity is generated by distinct evolutionary mechanisms in African trypanosome species.</title>
        <authorList>
            <person name="Jackson A.P."/>
            <person name="Berry A."/>
            <person name="Aslett M."/>
            <person name="Allison H.C."/>
            <person name="Burton P."/>
            <person name="Vavrova-Anderson J."/>
            <person name="Brown R."/>
            <person name="Browne H."/>
            <person name="Corton N."/>
            <person name="Hauser H."/>
            <person name="Gamble J."/>
            <person name="Gilderthorp R."/>
            <person name="Marcello L."/>
            <person name="McQuillan J."/>
            <person name="Otto T.D."/>
            <person name="Quail M.A."/>
            <person name="Sanders M.J."/>
            <person name="van Tonder A."/>
            <person name="Ginger M.L."/>
            <person name="Field M.C."/>
            <person name="Barry J.D."/>
            <person name="Hertz-Fowler C."/>
            <person name="Berriman M."/>
        </authorList>
    </citation>
    <scope>NUCLEOTIDE SEQUENCE</scope>
    <source>
        <strain evidence="5">Y486</strain>
    </source>
</reference>
<dbReference type="OMA" id="FCTVAFI"/>
<dbReference type="GO" id="GO:0031422">
    <property type="term" value="C:RecQ family helicase-topoisomerase III complex"/>
    <property type="evidence" value="ECO:0007669"/>
    <property type="project" value="TreeGrafter"/>
</dbReference>
<dbReference type="PANTHER" id="PTHR14790:SF15">
    <property type="entry name" value="RECQ-MEDIATED GENOME INSTABILITY PROTEIN 1"/>
    <property type="match status" value="1"/>
</dbReference>
<evidence type="ECO:0000259" key="4">
    <source>
        <dbReference type="Pfam" id="PF08585"/>
    </source>
</evidence>
<evidence type="ECO:0000313" key="5">
    <source>
        <dbReference type="EMBL" id="CCC46920.1"/>
    </source>
</evidence>
<accession>G0TSJ3</accession>
<dbReference type="PANTHER" id="PTHR14790">
    <property type="entry name" value="RECQ-MEDIATED GENOME INSTABILITY PROTEIN 1 RMI1"/>
    <property type="match status" value="1"/>
</dbReference>
<comment type="similarity">
    <text evidence="1">Belongs to the RMI1 family.</text>
</comment>
<dbReference type="Pfam" id="PF08585">
    <property type="entry name" value="RMI1_N_C"/>
    <property type="match status" value="1"/>
</dbReference>
<evidence type="ECO:0000256" key="1">
    <source>
        <dbReference type="ARBA" id="ARBA00006395"/>
    </source>
</evidence>
<feature type="domain" description="RecQ mediated genome instability protein 1 OB-fold" evidence="4">
    <location>
        <begin position="54"/>
        <end position="202"/>
    </location>
</feature>
<name>G0TSJ3_TRYVY</name>
<evidence type="ECO:0000256" key="3">
    <source>
        <dbReference type="SAM" id="MobiDB-lite"/>
    </source>
</evidence>
<dbReference type="VEuPathDB" id="TriTrypDB:TvY486_0301100"/>
<feature type="region of interest" description="Disordered" evidence="3">
    <location>
        <begin position="212"/>
        <end position="304"/>
    </location>
</feature>
<organism evidence="5">
    <name type="scientific">Trypanosoma vivax (strain Y486)</name>
    <dbReference type="NCBI Taxonomy" id="1055687"/>
    <lineage>
        <taxon>Eukaryota</taxon>
        <taxon>Discoba</taxon>
        <taxon>Euglenozoa</taxon>
        <taxon>Kinetoplastea</taxon>
        <taxon>Metakinetoplastina</taxon>
        <taxon>Trypanosomatida</taxon>
        <taxon>Trypanosomatidae</taxon>
        <taxon>Trypanosoma</taxon>
        <taxon>Duttonella</taxon>
    </lineage>
</organism>
<sequence>MNEETADNCLNDAFLHSNLEYLAALQPPQIAPSLPLLPGGSGLLPADFQLASPVQSNGSSNCLQASIVLQVNTVEDISLPLVQRLRAMAPPEAVAGSGQDDRPEHGSLEETLRAMESDDHSSQHRGRRQRLLRLTLTDGFTRVIALEDCRKGCDALRNGVAWGAKLRLSTPLQVRHGVIILTSDKTMLLGGHVAELREFWMKYATEKLREMSGRPIRRVPANGTTSPRSPSPPPQPSSPTLLNPPRSVAPKIAPTGAYSTPAVAQTATWTDQRQSEQEAPPLPSAVANKLPSSQVPPPHAPTQPLALEGSVIGIIAEVTSELTVREGAACAANEPPSYSLLVSLAPPPTQGNDNSEEGLVVDLGHTWLQQAIGMDVESFRALSMSTAPNDVARLHALVEFVGSTLENFGVAEFFLRRRTVDGVVEVARVRQLPSQKGS</sequence>
<evidence type="ECO:0000256" key="2">
    <source>
        <dbReference type="ARBA" id="ARBA00018987"/>
    </source>
</evidence>
<dbReference type="GO" id="GO:0000712">
    <property type="term" value="P:resolution of meiotic recombination intermediates"/>
    <property type="evidence" value="ECO:0007669"/>
    <property type="project" value="TreeGrafter"/>
</dbReference>
<feature type="compositionally biased region" description="Polar residues" evidence="3">
    <location>
        <begin position="262"/>
        <end position="272"/>
    </location>
</feature>
<proteinExistence type="inferred from homology"/>
<dbReference type="Gene3D" id="2.40.50.770">
    <property type="entry name" value="RecQ-mediated genome instability protein Rmi1, C-terminal domain"/>
    <property type="match status" value="1"/>
</dbReference>
<gene>
    <name evidence="5" type="ORF">TVY486_0301100</name>
</gene>
<dbReference type="InterPro" id="IPR042470">
    <property type="entry name" value="RMI1_N_C_sf"/>
</dbReference>
<dbReference type="InterPro" id="IPR013894">
    <property type="entry name" value="RMI1_OB"/>
</dbReference>
<dbReference type="GO" id="GO:0016604">
    <property type="term" value="C:nuclear body"/>
    <property type="evidence" value="ECO:0007669"/>
    <property type="project" value="TreeGrafter"/>
</dbReference>